<feature type="region of interest" description="Disordered" evidence="1">
    <location>
        <begin position="1"/>
        <end position="30"/>
    </location>
</feature>
<dbReference type="EMBL" id="CAKOFQ010007331">
    <property type="protein sequence ID" value="CAH1998462.1"/>
    <property type="molecule type" value="Genomic_DNA"/>
</dbReference>
<proteinExistence type="predicted"/>
<sequence length="87" mass="9814">MQTISKYATRSEANHTSDTPPPPHQQTYSITHYPSQSGLVQNPQEQYGLSQNAAPTPHYLQLLHQLNQLQAIIPTFRKTTPSLVYLV</sequence>
<keyword evidence="3" id="KW-1185">Reference proteome</keyword>
<comment type="caution">
    <text evidence="2">The sequence shown here is derived from an EMBL/GenBank/DDBJ whole genome shotgun (WGS) entry which is preliminary data.</text>
</comment>
<organism evidence="2 3">
    <name type="scientific">Acanthoscelides obtectus</name>
    <name type="common">Bean weevil</name>
    <name type="synonym">Bruchus obtectus</name>
    <dbReference type="NCBI Taxonomy" id="200917"/>
    <lineage>
        <taxon>Eukaryota</taxon>
        <taxon>Metazoa</taxon>
        <taxon>Ecdysozoa</taxon>
        <taxon>Arthropoda</taxon>
        <taxon>Hexapoda</taxon>
        <taxon>Insecta</taxon>
        <taxon>Pterygota</taxon>
        <taxon>Neoptera</taxon>
        <taxon>Endopterygota</taxon>
        <taxon>Coleoptera</taxon>
        <taxon>Polyphaga</taxon>
        <taxon>Cucujiformia</taxon>
        <taxon>Chrysomeloidea</taxon>
        <taxon>Chrysomelidae</taxon>
        <taxon>Bruchinae</taxon>
        <taxon>Bruchini</taxon>
        <taxon>Acanthoscelides</taxon>
    </lineage>
</organism>
<protein>
    <submittedName>
        <fullName evidence="2">Uncharacterized protein</fullName>
    </submittedName>
</protein>
<gene>
    <name evidence="2" type="ORF">ACAOBT_LOCUS24405</name>
</gene>
<reference evidence="2" key="1">
    <citation type="submission" date="2022-03" db="EMBL/GenBank/DDBJ databases">
        <authorList>
            <person name="Sayadi A."/>
        </authorList>
    </citation>
    <scope>NUCLEOTIDE SEQUENCE</scope>
</reference>
<dbReference type="Proteomes" id="UP001152888">
    <property type="component" value="Unassembled WGS sequence"/>
</dbReference>
<evidence type="ECO:0000313" key="2">
    <source>
        <dbReference type="EMBL" id="CAH1998462.1"/>
    </source>
</evidence>
<name>A0A9P0LKD2_ACAOB</name>
<evidence type="ECO:0000313" key="3">
    <source>
        <dbReference type="Proteomes" id="UP001152888"/>
    </source>
</evidence>
<accession>A0A9P0LKD2</accession>
<evidence type="ECO:0000256" key="1">
    <source>
        <dbReference type="SAM" id="MobiDB-lite"/>
    </source>
</evidence>
<dbReference type="AlphaFoldDB" id="A0A9P0LKD2"/>